<dbReference type="SUPFAM" id="SSF46894">
    <property type="entry name" value="C-terminal effector domain of the bipartite response regulators"/>
    <property type="match status" value="1"/>
</dbReference>
<reference evidence="5" key="1">
    <citation type="journal article" date="2014" name="Int. J. Syst. Evol. Microbiol.">
        <title>Complete genome sequence of Corynebacterium casei LMG S-19264T (=DSM 44701T), isolated from a smear-ripened cheese.</title>
        <authorList>
            <consortium name="US DOE Joint Genome Institute (JGI-PGF)"/>
            <person name="Walter F."/>
            <person name="Albersmeier A."/>
            <person name="Kalinowski J."/>
            <person name="Ruckert C."/>
        </authorList>
    </citation>
    <scope>NUCLEOTIDE SEQUENCE</scope>
    <source>
        <strain evidence="5">NBRC 110071</strain>
    </source>
</reference>
<dbReference type="InterPro" id="IPR036388">
    <property type="entry name" value="WH-like_DNA-bd_sf"/>
</dbReference>
<dbReference type="Gene3D" id="3.40.50.300">
    <property type="entry name" value="P-loop containing nucleotide triphosphate hydrolases"/>
    <property type="match status" value="1"/>
</dbReference>
<evidence type="ECO:0000313" key="6">
    <source>
        <dbReference type="Proteomes" id="UP001161389"/>
    </source>
</evidence>
<dbReference type="InterPro" id="IPR027417">
    <property type="entry name" value="P-loop_NTPase"/>
</dbReference>
<evidence type="ECO:0000256" key="2">
    <source>
        <dbReference type="ARBA" id="ARBA00023125"/>
    </source>
</evidence>
<dbReference type="Gene3D" id="1.10.10.10">
    <property type="entry name" value="Winged helix-like DNA-binding domain superfamily/Winged helix DNA-binding domain"/>
    <property type="match status" value="1"/>
</dbReference>
<evidence type="ECO:0000256" key="3">
    <source>
        <dbReference type="ARBA" id="ARBA00023163"/>
    </source>
</evidence>
<dbReference type="SMART" id="SM00421">
    <property type="entry name" value="HTH_LUXR"/>
    <property type="match status" value="1"/>
</dbReference>
<dbReference type="InterPro" id="IPR000792">
    <property type="entry name" value="Tscrpt_reg_LuxR_C"/>
</dbReference>
<dbReference type="GO" id="GO:0003677">
    <property type="term" value="F:DNA binding"/>
    <property type="evidence" value="ECO:0007669"/>
    <property type="project" value="UniProtKB-KW"/>
</dbReference>
<dbReference type="PROSITE" id="PS50043">
    <property type="entry name" value="HTH_LUXR_2"/>
    <property type="match status" value="1"/>
</dbReference>
<dbReference type="EMBL" id="BSNM01000011">
    <property type="protein sequence ID" value="GLQ31368.1"/>
    <property type="molecule type" value="Genomic_DNA"/>
</dbReference>
<evidence type="ECO:0000313" key="5">
    <source>
        <dbReference type="EMBL" id="GLQ31368.1"/>
    </source>
</evidence>
<keyword evidence="6" id="KW-1185">Reference proteome</keyword>
<organism evidence="5 6">
    <name type="scientific">Litoribrevibacter albus</name>
    <dbReference type="NCBI Taxonomy" id="1473156"/>
    <lineage>
        <taxon>Bacteria</taxon>
        <taxon>Pseudomonadati</taxon>
        <taxon>Pseudomonadota</taxon>
        <taxon>Gammaproteobacteria</taxon>
        <taxon>Oceanospirillales</taxon>
        <taxon>Oceanospirillaceae</taxon>
        <taxon>Litoribrevibacter</taxon>
    </lineage>
</organism>
<keyword evidence="2" id="KW-0238">DNA-binding</keyword>
<dbReference type="Pfam" id="PF00196">
    <property type="entry name" value="GerE"/>
    <property type="match status" value="1"/>
</dbReference>
<sequence length="877" mass="100061">MMSNYIVRQNLIDLLYRGCEYSLILSIAPAGSGKSILLEQFSDLLAKVSPSTQVLMFDISERHDDKGGSCLFAQLFEAIKRIAPLWDEPYFNLFKDDREVETELLIDVFRQALTQLDFPLVIVLDDFHNLSSGQVQHTLEKLIYALPSHVTVVISSRYYPALSLTRMKTDGIALVIDSNDFKLSEDDLERLNKAIGAPQLDASQVVAVLQQTEGWFVGTKLALLALDKSNGTPMTVFNGSRSELLDYLGHEVIHRLSPGLKTFVLLTSVCQSFNRELCENAFGLDYGSAKLEEVRMQDLFLGADPNRQGWYRYHPLLREFLLKILEQENGIEYIQQLHLKASEFYLSIGDKTEAIYHARLSADQNYYLQILTQVCSDWFKEGDLEPIVRSLNDVSDELLNTHTSLLLYKLYALSFTRCFNQAAYYLEILKDITRRNSNAELTSYTRFFERILAVFQNDSEVEKYTLRKTKRQPNTPVMVDAFNKLLDAYLLMCHGQLNEAFRVANDVLPSLQRMSHKFFESFATPIIILCDRNLGRGIEAVQETSKAFNPIRHGKKTPRWINLATAMMVVDYEQNQLDEAWKLGTELVPLVNHSCATEAVAMAYLYSSRLMHIEGDGTKAGRLLEQLERILSLGDYQRFCSQVIQEKIRQALVDTKKNECDLIFERYGLSEFMVKGEVQSLRHYEERRERLVLAAVYWLIAKTRYKQAIELLEELADALDLLGIKSRALVARSNCISIVFRQGHVESALHSLTKLIERYGLVCFSRSVFDEAPGLADVFKAGIDLDKIKLPSLFRDTFESLLGTQRLSSHDVSLKHLLTGKEFEIFELLRSGITNESISQQSGIALSTTKWHLKNIYTKLGVSNRTEAVSFVLRQVD</sequence>
<accession>A0AA37SB65</accession>
<dbReference type="SUPFAM" id="SSF52540">
    <property type="entry name" value="P-loop containing nucleoside triphosphate hydrolases"/>
    <property type="match status" value="1"/>
</dbReference>
<evidence type="ECO:0000259" key="4">
    <source>
        <dbReference type="PROSITE" id="PS50043"/>
    </source>
</evidence>
<dbReference type="InterPro" id="IPR059106">
    <property type="entry name" value="WHD_MalT"/>
</dbReference>
<dbReference type="PANTHER" id="PTHR44688:SF16">
    <property type="entry name" value="DNA-BINDING TRANSCRIPTIONAL ACTIVATOR DEVR_DOSR"/>
    <property type="match status" value="1"/>
</dbReference>
<dbReference type="AlphaFoldDB" id="A0AA37SB65"/>
<dbReference type="PANTHER" id="PTHR44688">
    <property type="entry name" value="DNA-BINDING TRANSCRIPTIONAL ACTIVATOR DEVR_DOSR"/>
    <property type="match status" value="1"/>
</dbReference>
<name>A0AA37SB65_9GAMM</name>
<dbReference type="Proteomes" id="UP001161389">
    <property type="component" value="Unassembled WGS sequence"/>
</dbReference>
<reference evidence="5" key="2">
    <citation type="submission" date="2023-01" db="EMBL/GenBank/DDBJ databases">
        <title>Draft genome sequence of Litoribrevibacter albus strain NBRC 110071.</title>
        <authorList>
            <person name="Sun Q."/>
            <person name="Mori K."/>
        </authorList>
    </citation>
    <scope>NUCLEOTIDE SEQUENCE</scope>
    <source>
        <strain evidence="5">NBRC 110071</strain>
    </source>
</reference>
<dbReference type="CDD" id="cd06170">
    <property type="entry name" value="LuxR_C_like"/>
    <property type="match status" value="1"/>
</dbReference>
<dbReference type="Pfam" id="PF25873">
    <property type="entry name" value="WHD_MalT"/>
    <property type="match status" value="1"/>
</dbReference>
<dbReference type="InterPro" id="IPR016032">
    <property type="entry name" value="Sig_transdc_resp-reg_C-effctor"/>
</dbReference>
<dbReference type="PRINTS" id="PR00038">
    <property type="entry name" value="HTHLUXR"/>
</dbReference>
<dbReference type="InterPro" id="IPR011990">
    <property type="entry name" value="TPR-like_helical_dom_sf"/>
</dbReference>
<keyword evidence="3" id="KW-0804">Transcription</keyword>
<comment type="caution">
    <text evidence="5">The sequence shown here is derived from an EMBL/GenBank/DDBJ whole genome shotgun (WGS) entry which is preliminary data.</text>
</comment>
<proteinExistence type="predicted"/>
<gene>
    <name evidence="5" type="ORF">GCM10007876_18470</name>
</gene>
<protein>
    <submittedName>
        <fullName evidence="5">LuxR family transcriptional regulator</fullName>
    </submittedName>
</protein>
<evidence type="ECO:0000256" key="1">
    <source>
        <dbReference type="ARBA" id="ARBA00023015"/>
    </source>
</evidence>
<dbReference type="Gene3D" id="1.25.40.10">
    <property type="entry name" value="Tetratricopeptide repeat domain"/>
    <property type="match status" value="1"/>
</dbReference>
<dbReference type="GO" id="GO:0006355">
    <property type="term" value="P:regulation of DNA-templated transcription"/>
    <property type="evidence" value="ECO:0007669"/>
    <property type="project" value="InterPro"/>
</dbReference>
<keyword evidence="1" id="KW-0805">Transcription regulation</keyword>
<feature type="domain" description="HTH luxR-type" evidence="4">
    <location>
        <begin position="811"/>
        <end position="876"/>
    </location>
</feature>